<protein>
    <submittedName>
        <fullName evidence="2">Uncharacterized protein</fullName>
    </submittedName>
</protein>
<keyword evidence="3" id="KW-1185">Reference proteome</keyword>
<dbReference type="Proteomes" id="UP001314169">
    <property type="component" value="Chromosome 11"/>
</dbReference>
<accession>A0ABN9Z9U3</accession>
<name>A0ABN9Z9U3_PIPNA</name>
<reference evidence="2" key="1">
    <citation type="submission" date="2023-12" db="EMBL/GenBank/DDBJ databases">
        <authorList>
            <person name="Brown T."/>
        </authorList>
    </citation>
    <scope>NUCLEOTIDE SEQUENCE</scope>
</reference>
<organism evidence="2 3">
    <name type="scientific">Pipistrellus nathusii</name>
    <name type="common">Nathusius' pipistrelle</name>
    <dbReference type="NCBI Taxonomy" id="59473"/>
    <lineage>
        <taxon>Eukaryota</taxon>
        <taxon>Metazoa</taxon>
        <taxon>Chordata</taxon>
        <taxon>Craniata</taxon>
        <taxon>Vertebrata</taxon>
        <taxon>Euteleostomi</taxon>
        <taxon>Mammalia</taxon>
        <taxon>Eutheria</taxon>
        <taxon>Laurasiatheria</taxon>
        <taxon>Chiroptera</taxon>
        <taxon>Yangochiroptera</taxon>
        <taxon>Vespertilionidae</taxon>
        <taxon>Pipistrellus</taxon>
    </lineage>
</organism>
<evidence type="ECO:0000313" key="3">
    <source>
        <dbReference type="Proteomes" id="UP001314169"/>
    </source>
</evidence>
<dbReference type="EMBL" id="OY882868">
    <property type="protein sequence ID" value="CAK6434318.1"/>
    <property type="molecule type" value="Genomic_DNA"/>
</dbReference>
<evidence type="ECO:0000313" key="2">
    <source>
        <dbReference type="EMBL" id="CAK6434318.1"/>
    </source>
</evidence>
<sequence length="118" mass="12828">MGRGKISGKELRFQLRAGESLLSLQVSHNMYQIQSVSNGRSSPRPQPRPAFAGLRVLALPSSGEEKTFTPEPLAPRPPGASTPASPYWDRQGVRGHRKHGHGFSSPRKPGVCAQSEML</sequence>
<evidence type="ECO:0000256" key="1">
    <source>
        <dbReference type="SAM" id="MobiDB-lite"/>
    </source>
</evidence>
<proteinExistence type="predicted"/>
<feature type="region of interest" description="Disordered" evidence="1">
    <location>
        <begin position="59"/>
        <end position="118"/>
    </location>
</feature>
<gene>
    <name evidence="2" type="ORF">MPIPNATIZW_LOCUS2624</name>
</gene>